<keyword evidence="2" id="KW-1185">Reference proteome</keyword>
<dbReference type="Proteomes" id="UP001290861">
    <property type="component" value="Unassembled WGS sequence"/>
</dbReference>
<accession>A0ABU5N1U7</accession>
<evidence type="ECO:0000313" key="1">
    <source>
        <dbReference type="EMBL" id="MDZ8120368.1"/>
    </source>
</evidence>
<dbReference type="EMBL" id="JARVCO010000012">
    <property type="protein sequence ID" value="MDZ8120368.1"/>
    <property type="molecule type" value="Genomic_DNA"/>
</dbReference>
<gene>
    <name evidence="1" type="ORF">P9H32_17185</name>
</gene>
<dbReference type="RefSeq" id="WP_322610141.1">
    <property type="nucleotide sequence ID" value="NZ_JARVCO010000012.1"/>
</dbReference>
<name>A0ABU5N1U7_9BACT</name>
<evidence type="ECO:0000313" key="2">
    <source>
        <dbReference type="Proteomes" id="UP001290861"/>
    </source>
</evidence>
<protein>
    <submittedName>
        <fullName evidence="1">Uncharacterized protein</fullName>
    </submittedName>
</protein>
<comment type="caution">
    <text evidence="1">The sequence shown here is derived from an EMBL/GenBank/DDBJ whole genome shotgun (WGS) entry which is preliminary data.</text>
</comment>
<proteinExistence type="predicted"/>
<sequence length="226" mass="24854">MKVLRMILMLVVAAGAAVGEENVIELTASKDVFFRSNHRTKNNGASKALLLAGMPGVTTLVGFDLSGVTNEIESAEFYFQILEDSDTPLSLTIATMALGESNGLWVEGGGDLGLQGRNAKVGESTFQWRSFRDEDWVDANGRSVKNLLDSRLWNEVKQISDVEWEAERRVGITVDRAQLEEVRNMEVPVITFGLWGTKGNGVYKIGSKESDQPARLMLKVIPSEAF</sequence>
<organism evidence="1 2">
    <name type="scientific">Pontiella agarivorans</name>
    <dbReference type="NCBI Taxonomy" id="3038953"/>
    <lineage>
        <taxon>Bacteria</taxon>
        <taxon>Pseudomonadati</taxon>
        <taxon>Kiritimatiellota</taxon>
        <taxon>Kiritimatiellia</taxon>
        <taxon>Kiritimatiellales</taxon>
        <taxon>Pontiellaceae</taxon>
        <taxon>Pontiella</taxon>
    </lineage>
</organism>
<reference evidence="1 2" key="1">
    <citation type="journal article" date="2024" name="Appl. Environ. Microbiol.">
        <title>Pontiella agarivorans sp. nov., a novel marine anaerobic bacterium capable of degrading macroalgal polysaccharides and fixing nitrogen.</title>
        <authorList>
            <person name="Liu N."/>
            <person name="Kivenson V."/>
            <person name="Peng X."/>
            <person name="Cui Z."/>
            <person name="Lankiewicz T.S."/>
            <person name="Gosselin K.M."/>
            <person name="English C.J."/>
            <person name="Blair E.M."/>
            <person name="O'Malley M.A."/>
            <person name="Valentine D.L."/>
        </authorList>
    </citation>
    <scope>NUCLEOTIDE SEQUENCE [LARGE SCALE GENOMIC DNA]</scope>
    <source>
        <strain evidence="1 2">NLcol2</strain>
    </source>
</reference>